<sequence>MIKFILAAIWICAVSVGAVLYSFQFSQARNTAEPPPAFFGGLDHISTDLVSVPLVRDGSVEGYFLTRLSYAIDSEKLKALTVPVSAVLVDEIYSYLYANPQIDYSKEGAFDIGAFRDGLRDRINERVDSKLIHEIFIEQADYLTKDEIRSNTARRRIGPGEGAAQAPSKSGAH</sequence>
<evidence type="ECO:0000313" key="2">
    <source>
        <dbReference type="Proteomes" id="UP000006786"/>
    </source>
</evidence>
<name>K2M885_9HYPH</name>
<dbReference type="OrthoDB" id="7847400at2"/>
<gene>
    <name evidence="1" type="ORF">NA2_19533</name>
</gene>
<evidence type="ECO:0000313" key="1">
    <source>
        <dbReference type="EMBL" id="EKF17125.1"/>
    </source>
</evidence>
<proteinExistence type="predicted"/>
<dbReference type="PATRIC" id="fig|391937.3.peg.4008"/>
<accession>K2M885</accession>
<protein>
    <recommendedName>
        <fullName evidence="3">Flagellar basal body-associated protein FliL</fullName>
    </recommendedName>
</protein>
<dbReference type="Proteomes" id="UP000006786">
    <property type="component" value="Unassembled WGS sequence"/>
</dbReference>
<dbReference type="RefSeq" id="WP_008598977.1">
    <property type="nucleotide sequence ID" value="NZ_AMRM01000029.1"/>
</dbReference>
<reference evidence="1 2" key="1">
    <citation type="journal article" date="2012" name="J. Bacteriol.">
        <title>Genome Sequence of Nitratireductor pacificus Type Strain pht-3B.</title>
        <authorList>
            <person name="Lai Q."/>
            <person name="Li G."/>
            <person name="Shao Z."/>
        </authorList>
    </citation>
    <scope>NUCLEOTIDE SEQUENCE [LARGE SCALE GENOMIC DNA]</scope>
    <source>
        <strain evidence="2">pht-3B</strain>
    </source>
</reference>
<dbReference type="STRING" id="391937.NA2_19533"/>
<dbReference type="EMBL" id="AMRM01000029">
    <property type="protein sequence ID" value="EKF17125.1"/>
    <property type="molecule type" value="Genomic_DNA"/>
</dbReference>
<dbReference type="eggNOG" id="ENOG5032TD2">
    <property type="taxonomic scope" value="Bacteria"/>
</dbReference>
<dbReference type="AlphaFoldDB" id="K2M885"/>
<evidence type="ECO:0008006" key="3">
    <source>
        <dbReference type="Google" id="ProtNLM"/>
    </source>
</evidence>
<keyword evidence="2" id="KW-1185">Reference proteome</keyword>
<organism evidence="1 2">
    <name type="scientific">Nitratireductor pacificus pht-3B</name>
    <dbReference type="NCBI Taxonomy" id="391937"/>
    <lineage>
        <taxon>Bacteria</taxon>
        <taxon>Pseudomonadati</taxon>
        <taxon>Pseudomonadota</taxon>
        <taxon>Alphaproteobacteria</taxon>
        <taxon>Hyphomicrobiales</taxon>
        <taxon>Phyllobacteriaceae</taxon>
        <taxon>Nitratireductor</taxon>
    </lineage>
</organism>
<comment type="caution">
    <text evidence="1">The sequence shown here is derived from an EMBL/GenBank/DDBJ whole genome shotgun (WGS) entry which is preliminary data.</text>
</comment>